<protein>
    <submittedName>
        <fullName evidence="1">Uncharacterized protein</fullName>
    </submittedName>
</protein>
<name>A0A0A9EF19_ARUDO</name>
<reference evidence="1" key="2">
    <citation type="journal article" date="2015" name="Data Brief">
        <title>Shoot transcriptome of the giant reed, Arundo donax.</title>
        <authorList>
            <person name="Barrero R.A."/>
            <person name="Guerrero F.D."/>
            <person name="Moolhuijzen P."/>
            <person name="Goolsby J.A."/>
            <person name="Tidwell J."/>
            <person name="Bellgard S.E."/>
            <person name="Bellgard M.I."/>
        </authorList>
    </citation>
    <scope>NUCLEOTIDE SEQUENCE</scope>
    <source>
        <tissue evidence="1">Shoot tissue taken approximately 20 cm above the soil surface</tissue>
    </source>
</reference>
<organism evidence="1">
    <name type="scientific">Arundo donax</name>
    <name type="common">Giant reed</name>
    <name type="synonym">Donax arundinaceus</name>
    <dbReference type="NCBI Taxonomy" id="35708"/>
    <lineage>
        <taxon>Eukaryota</taxon>
        <taxon>Viridiplantae</taxon>
        <taxon>Streptophyta</taxon>
        <taxon>Embryophyta</taxon>
        <taxon>Tracheophyta</taxon>
        <taxon>Spermatophyta</taxon>
        <taxon>Magnoliopsida</taxon>
        <taxon>Liliopsida</taxon>
        <taxon>Poales</taxon>
        <taxon>Poaceae</taxon>
        <taxon>PACMAD clade</taxon>
        <taxon>Arundinoideae</taxon>
        <taxon>Arundineae</taxon>
        <taxon>Arundo</taxon>
    </lineage>
</organism>
<sequence length="55" mass="5948">MPAAVGWKKPSANLPFLETSLSPTASTWPAARVSLAVAAEHRVSREEKRRSTSNV</sequence>
<dbReference type="EMBL" id="GBRH01198511">
    <property type="protein sequence ID" value="JAD99384.1"/>
    <property type="molecule type" value="Transcribed_RNA"/>
</dbReference>
<reference evidence="1" key="1">
    <citation type="submission" date="2014-09" db="EMBL/GenBank/DDBJ databases">
        <authorList>
            <person name="Magalhaes I.L.F."/>
            <person name="Oliveira U."/>
            <person name="Santos F.R."/>
            <person name="Vidigal T.H.D.A."/>
            <person name="Brescovit A.D."/>
            <person name="Santos A.J."/>
        </authorList>
    </citation>
    <scope>NUCLEOTIDE SEQUENCE</scope>
    <source>
        <tissue evidence="1">Shoot tissue taken approximately 20 cm above the soil surface</tissue>
    </source>
</reference>
<proteinExistence type="predicted"/>
<dbReference type="AlphaFoldDB" id="A0A0A9EF19"/>
<evidence type="ECO:0000313" key="1">
    <source>
        <dbReference type="EMBL" id="JAD99384.1"/>
    </source>
</evidence>
<accession>A0A0A9EF19</accession>